<reference evidence="2 3" key="1">
    <citation type="submission" date="2021-07" db="EMBL/GenBank/DDBJ databases">
        <title>The Aristolochia fimbriata genome: insights into angiosperm evolution, floral development and chemical biosynthesis.</title>
        <authorList>
            <person name="Jiao Y."/>
        </authorList>
    </citation>
    <scope>NUCLEOTIDE SEQUENCE [LARGE SCALE GENOMIC DNA]</scope>
    <source>
        <strain evidence="2">IBCAS-2021</strain>
        <tissue evidence="2">Leaf</tissue>
    </source>
</reference>
<evidence type="ECO:0000256" key="1">
    <source>
        <dbReference type="SAM" id="MobiDB-lite"/>
    </source>
</evidence>
<dbReference type="Proteomes" id="UP000825729">
    <property type="component" value="Unassembled WGS sequence"/>
</dbReference>
<feature type="compositionally biased region" description="Basic residues" evidence="1">
    <location>
        <begin position="16"/>
        <end position="31"/>
    </location>
</feature>
<keyword evidence="3" id="KW-1185">Reference proteome</keyword>
<comment type="caution">
    <text evidence="2">The sequence shown here is derived from an EMBL/GenBank/DDBJ whole genome shotgun (WGS) entry which is preliminary data.</text>
</comment>
<sequence length="125" mass="13990">MKVGQGPRVQKGPPRIQKRSPRKQACRPRRKVGPIARLNLFHTCAKAEASRDTREGTRKKIRFLIDRGREKTPKSQMSQSSCSDLSWIEKAESSVVCTGNTSTCDAFAEVIDRETSMADKDSARP</sequence>
<evidence type="ECO:0000313" key="2">
    <source>
        <dbReference type="EMBL" id="KAG9444214.1"/>
    </source>
</evidence>
<dbReference type="AlphaFoldDB" id="A0AAV7E626"/>
<accession>A0AAV7E626</accession>
<dbReference type="EMBL" id="JAINDJ010000006">
    <property type="protein sequence ID" value="KAG9444214.1"/>
    <property type="molecule type" value="Genomic_DNA"/>
</dbReference>
<feature type="region of interest" description="Disordered" evidence="1">
    <location>
        <begin position="1"/>
        <end position="31"/>
    </location>
</feature>
<evidence type="ECO:0000313" key="3">
    <source>
        <dbReference type="Proteomes" id="UP000825729"/>
    </source>
</evidence>
<name>A0AAV7E626_ARIFI</name>
<gene>
    <name evidence="2" type="ORF">H6P81_015554</name>
</gene>
<protein>
    <submittedName>
        <fullName evidence="2">Uncharacterized protein</fullName>
    </submittedName>
</protein>
<proteinExistence type="predicted"/>
<organism evidence="2 3">
    <name type="scientific">Aristolochia fimbriata</name>
    <name type="common">White veined hardy Dutchman's pipe vine</name>
    <dbReference type="NCBI Taxonomy" id="158543"/>
    <lineage>
        <taxon>Eukaryota</taxon>
        <taxon>Viridiplantae</taxon>
        <taxon>Streptophyta</taxon>
        <taxon>Embryophyta</taxon>
        <taxon>Tracheophyta</taxon>
        <taxon>Spermatophyta</taxon>
        <taxon>Magnoliopsida</taxon>
        <taxon>Magnoliidae</taxon>
        <taxon>Piperales</taxon>
        <taxon>Aristolochiaceae</taxon>
        <taxon>Aristolochia</taxon>
    </lineage>
</organism>